<feature type="repeat" description="TPR" evidence="1">
    <location>
        <begin position="309"/>
        <end position="342"/>
    </location>
</feature>
<name>A0ABU5RYB2_9CYAN</name>
<dbReference type="SUPFAM" id="SSF48452">
    <property type="entry name" value="TPR-like"/>
    <property type="match status" value="1"/>
</dbReference>
<dbReference type="PROSITE" id="PS50293">
    <property type="entry name" value="TPR_REGION"/>
    <property type="match status" value="1"/>
</dbReference>
<dbReference type="PANTHER" id="PTHR43630">
    <property type="entry name" value="POLY-BETA-1,6-N-ACETYL-D-GLUCOSAMINE SYNTHASE"/>
    <property type="match status" value="1"/>
</dbReference>
<organism evidence="3 4">
    <name type="scientific">Cyanobium gracile UHCC 0139</name>
    <dbReference type="NCBI Taxonomy" id="3110308"/>
    <lineage>
        <taxon>Bacteria</taxon>
        <taxon>Bacillati</taxon>
        <taxon>Cyanobacteriota</taxon>
        <taxon>Cyanophyceae</taxon>
        <taxon>Synechococcales</taxon>
        <taxon>Prochlorococcaceae</taxon>
        <taxon>Cyanobium</taxon>
    </lineage>
</organism>
<dbReference type="PANTHER" id="PTHR43630:SF2">
    <property type="entry name" value="GLYCOSYLTRANSFERASE"/>
    <property type="match status" value="1"/>
</dbReference>
<dbReference type="InterPro" id="IPR011990">
    <property type="entry name" value="TPR-like_helical_dom_sf"/>
</dbReference>
<dbReference type="InterPro" id="IPR029044">
    <property type="entry name" value="Nucleotide-diphossugar_trans"/>
</dbReference>
<dbReference type="RefSeq" id="WP_323306677.1">
    <property type="nucleotide sequence ID" value="NZ_JAYGHX010000016.1"/>
</dbReference>
<comment type="caution">
    <text evidence="3">The sequence shown here is derived from an EMBL/GenBank/DDBJ whole genome shotgun (WGS) entry which is preliminary data.</text>
</comment>
<evidence type="ECO:0000256" key="1">
    <source>
        <dbReference type="PROSITE-ProRule" id="PRU00339"/>
    </source>
</evidence>
<sequence length="397" mass="43036">MLSLAMIVRNEAERLERCLASVAGFVDAMVVVDTGSDDGTPEIAAACGAIVHHLDWPGDFAPARNHALDLVTGDWVLVLDADEWLRPEAHAPLRALMEQPRVLLVNLLRQEIGAAQSPYSSVSRLFRRHPGIRWSRRYHAMVDDSVATLLGQEPDWQVVTCPEPALVHEGYRPELVAQRDKAARLRTAMEAELAARPGDPYACAKLGALEVSQGQRRRGIALLEEGLARAGADALAERYELLLHLAIARAPDEPAAAVALYRQALALPLDGRISLGARLNLGALLLRQGDLEEAAALTGAVTDLCPELPLAWFNLGLIERQRGRLLEAISAYRRALNLSPEHADAQRNLAAALLLAGDIAGARNGFRRAIALLEAQGEPQQARELAHRAGALVRLDA</sequence>
<dbReference type="CDD" id="cd02511">
    <property type="entry name" value="Beta4Glucosyltransferase"/>
    <property type="match status" value="1"/>
</dbReference>
<keyword evidence="4" id="KW-1185">Reference proteome</keyword>
<dbReference type="GO" id="GO:0016757">
    <property type="term" value="F:glycosyltransferase activity"/>
    <property type="evidence" value="ECO:0007669"/>
    <property type="project" value="UniProtKB-KW"/>
</dbReference>
<dbReference type="Pfam" id="PF13432">
    <property type="entry name" value="TPR_16"/>
    <property type="match status" value="1"/>
</dbReference>
<dbReference type="InterPro" id="IPR019734">
    <property type="entry name" value="TPR_rpt"/>
</dbReference>
<dbReference type="InterPro" id="IPR001173">
    <property type="entry name" value="Glyco_trans_2-like"/>
</dbReference>
<keyword evidence="1" id="KW-0802">TPR repeat</keyword>
<dbReference type="Pfam" id="PF00535">
    <property type="entry name" value="Glycos_transf_2"/>
    <property type="match status" value="1"/>
</dbReference>
<dbReference type="Gene3D" id="1.25.40.10">
    <property type="entry name" value="Tetratricopeptide repeat domain"/>
    <property type="match status" value="1"/>
</dbReference>
<dbReference type="EMBL" id="JAYGHX010000016">
    <property type="protein sequence ID" value="MEA5392753.1"/>
    <property type="molecule type" value="Genomic_DNA"/>
</dbReference>
<reference evidence="3 4" key="1">
    <citation type="submission" date="2023-12" db="EMBL/GenBank/DDBJ databases">
        <title>Baltic Sea Cyanobacteria.</title>
        <authorList>
            <person name="Delbaje E."/>
            <person name="Fewer D.P."/>
            <person name="Shishido T.K."/>
        </authorList>
    </citation>
    <scope>NUCLEOTIDE SEQUENCE [LARGE SCALE GENOMIC DNA]</scope>
    <source>
        <strain evidence="3 4">UHCC 0139</strain>
    </source>
</reference>
<dbReference type="Pfam" id="PF13414">
    <property type="entry name" value="TPR_11"/>
    <property type="match status" value="1"/>
</dbReference>
<protein>
    <submittedName>
        <fullName evidence="3">Glycosyltransferase</fullName>
        <ecNumber evidence="3">2.4.-.-</ecNumber>
    </submittedName>
</protein>
<dbReference type="PROSITE" id="PS50005">
    <property type="entry name" value="TPR"/>
    <property type="match status" value="1"/>
</dbReference>
<dbReference type="EC" id="2.4.-.-" evidence="3"/>
<dbReference type="SMART" id="SM00028">
    <property type="entry name" value="TPR"/>
    <property type="match status" value="4"/>
</dbReference>
<proteinExistence type="predicted"/>
<evidence type="ECO:0000259" key="2">
    <source>
        <dbReference type="Pfam" id="PF00535"/>
    </source>
</evidence>
<evidence type="ECO:0000313" key="4">
    <source>
        <dbReference type="Proteomes" id="UP001304461"/>
    </source>
</evidence>
<evidence type="ECO:0000313" key="3">
    <source>
        <dbReference type="EMBL" id="MEA5392753.1"/>
    </source>
</evidence>
<dbReference type="SUPFAM" id="SSF53448">
    <property type="entry name" value="Nucleotide-diphospho-sugar transferases"/>
    <property type="match status" value="1"/>
</dbReference>
<accession>A0ABU5RYB2</accession>
<feature type="domain" description="Glycosyltransferase 2-like" evidence="2">
    <location>
        <begin position="3"/>
        <end position="137"/>
    </location>
</feature>
<gene>
    <name evidence="3" type="ORF">VB738_15935</name>
</gene>
<keyword evidence="3" id="KW-0328">Glycosyltransferase</keyword>
<keyword evidence="3" id="KW-0808">Transferase</keyword>
<dbReference type="Gene3D" id="3.90.550.10">
    <property type="entry name" value="Spore Coat Polysaccharide Biosynthesis Protein SpsA, Chain A"/>
    <property type="match status" value="1"/>
</dbReference>
<dbReference type="Proteomes" id="UP001304461">
    <property type="component" value="Unassembled WGS sequence"/>
</dbReference>